<keyword evidence="5" id="KW-0238">DNA-binding</keyword>
<comment type="function">
    <text evidence="1">Histones H1 are necessary for the condensation of nucleosome chains into higher-order structures.</text>
</comment>
<evidence type="ECO:0000256" key="2">
    <source>
        <dbReference type="ARBA" id="ARBA00004123"/>
    </source>
</evidence>
<dbReference type="PANTHER" id="PTHR11467">
    <property type="entry name" value="HISTONE H1"/>
    <property type="match status" value="1"/>
</dbReference>
<keyword evidence="4" id="KW-0158">Chromosome</keyword>
<sequence>MVAGADPFATGSVPVVPAPVAVVPAPVAVTTAPVAVTTAPVAVTTVSAVGTAVTVAATTVPAVGTAVTVTATTVPAVGTAVTVAATTAPVAGTPAPVAASSGECPAVEKLTVSKVMNESQPTIAAMVLSAIRELSGKNGSSLQAIKKYLAVNYKIDSTKLAPFIGRFLRRAVAKRTLVRTTGSGALGRFKLPDIKQEMVKAVVAKKKKKRVKTARKK</sequence>
<accession>A0AAV0XGR8</accession>
<evidence type="ECO:0000256" key="6">
    <source>
        <dbReference type="ARBA" id="ARBA00023242"/>
    </source>
</evidence>
<evidence type="ECO:0000256" key="4">
    <source>
        <dbReference type="ARBA" id="ARBA00022454"/>
    </source>
</evidence>
<keyword evidence="6" id="KW-0539">Nucleus</keyword>
<comment type="subcellular location">
    <subcellularLocation>
        <location evidence="3">Chromosome</location>
    </subcellularLocation>
    <subcellularLocation>
        <location evidence="2">Nucleus</location>
    </subcellularLocation>
</comment>
<dbReference type="CDD" id="cd00073">
    <property type="entry name" value="H15"/>
    <property type="match status" value="1"/>
</dbReference>
<dbReference type="GO" id="GO:0045910">
    <property type="term" value="P:negative regulation of DNA recombination"/>
    <property type="evidence" value="ECO:0007669"/>
    <property type="project" value="TreeGrafter"/>
</dbReference>
<dbReference type="Gene3D" id="1.10.10.10">
    <property type="entry name" value="Winged helix-like DNA-binding domain superfamily/Winged helix DNA-binding domain"/>
    <property type="match status" value="1"/>
</dbReference>
<dbReference type="GO" id="GO:0006334">
    <property type="term" value="P:nucleosome assembly"/>
    <property type="evidence" value="ECO:0007669"/>
    <property type="project" value="InterPro"/>
</dbReference>
<feature type="domain" description="H15" evidence="7">
    <location>
        <begin position="119"/>
        <end position="193"/>
    </location>
</feature>
<dbReference type="GO" id="GO:0030261">
    <property type="term" value="P:chromosome condensation"/>
    <property type="evidence" value="ECO:0007669"/>
    <property type="project" value="TreeGrafter"/>
</dbReference>
<organism evidence="8 9">
    <name type="scientific">Macrosiphum euphorbiae</name>
    <name type="common">potato aphid</name>
    <dbReference type="NCBI Taxonomy" id="13131"/>
    <lineage>
        <taxon>Eukaryota</taxon>
        <taxon>Metazoa</taxon>
        <taxon>Ecdysozoa</taxon>
        <taxon>Arthropoda</taxon>
        <taxon>Hexapoda</taxon>
        <taxon>Insecta</taxon>
        <taxon>Pterygota</taxon>
        <taxon>Neoptera</taxon>
        <taxon>Paraneoptera</taxon>
        <taxon>Hemiptera</taxon>
        <taxon>Sternorrhyncha</taxon>
        <taxon>Aphidomorpha</taxon>
        <taxon>Aphidoidea</taxon>
        <taxon>Aphididae</taxon>
        <taxon>Macrosiphini</taxon>
        <taxon>Macrosiphum</taxon>
    </lineage>
</organism>
<dbReference type="AlphaFoldDB" id="A0AAV0XGR8"/>
<name>A0AAV0XGR8_9HEMI</name>
<protein>
    <recommendedName>
        <fullName evidence="7">H15 domain-containing protein</fullName>
    </recommendedName>
</protein>
<proteinExistence type="predicted"/>
<dbReference type="GO" id="GO:0005634">
    <property type="term" value="C:nucleus"/>
    <property type="evidence" value="ECO:0007669"/>
    <property type="project" value="UniProtKB-SubCell"/>
</dbReference>
<dbReference type="PROSITE" id="PS51504">
    <property type="entry name" value="H15"/>
    <property type="match status" value="1"/>
</dbReference>
<dbReference type="EMBL" id="CARXXK010000004">
    <property type="protein sequence ID" value="CAI6367183.1"/>
    <property type="molecule type" value="Genomic_DNA"/>
</dbReference>
<dbReference type="InterPro" id="IPR005818">
    <property type="entry name" value="Histone_H1/H5_H15"/>
</dbReference>
<dbReference type="GO" id="GO:0000786">
    <property type="term" value="C:nucleosome"/>
    <property type="evidence" value="ECO:0007669"/>
    <property type="project" value="InterPro"/>
</dbReference>
<evidence type="ECO:0000256" key="3">
    <source>
        <dbReference type="ARBA" id="ARBA00004286"/>
    </source>
</evidence>
<dbReference type="PANTHER" id="PTHR11467:SF20">
    <property type="entry name" value="H15 DOMAIN-CONTAINING PROTEIN-RELATED"/>
    <property type="match status" value="1"/>
</dbReference>
<dbReference type="GO" id="GO:0003690">
    <property type="term" value="F:double-stranded DNA binding"/>
    <property type="evidence" value="ECO:0007669"/>
    <property type="project" value="TreeGrafter"/>
</dbReference>
<dbReference type="GO" id="GO:0031492">
    <property type="term" value="F:nucleosomal DNA binding"/>
    <property type="evidence" value="ECO:0007669"/>
    <property type="project" value="TreeGrafter"/>
</dbReference>
<dbReference type="InterPro" id="IPR036388">
    <property type="entry name" value="WH-like_DNA-bd_sf"/>
</dbReference>
<evidence type="ECO:0000313" key="9">
    <source>
        <dbReference type="Proteomes" id="UP001160148"/>
    </source>
</evidence>
<evidence type="ECO:0000256" key="5">
    <source>
        <dbReference type="ARBA" id="ARBA00023125"/>
    </source>
</evidence>
<dbReference type="SMART" id="SM00526">
    <property type="entry name" value="H15"/>
    <property type="match status" value="1"/>
</dbReference>
<dbReference type="InterPro" id="IPR036390">
    <property type="entry name" value="WH_DNA-bd_sf"/>
</dbReference>
<comment type="caution">
    <text evidence="8">The sequence shown here is derived from an EMBL/GenBank/DDBJ whole genome shotgun (WGS) entry which is preliminary data.</text>
</comment>
<dbReference type="SUPFAM" id="SSF46785">
    <property type="entry name" value="Winged helix' DNA-binding domain"/>
    <property type="match status" value="1"/>
</dbReference>
<dbReference type="Pfam" id="PF00538">
    <property type="entry name" value="Linker_histone"/>
    <property type="match status" value="1"/>
</dbReference>
<evidence type="ECO:0000259" key="7">
    <source>
        <dbReference type="PROSITE" id="PS51504"/>
    </source>
</evidence>
<evidence type="ECO:0000313" key="8">
    <source>
        <dbReference type="EMBL" id="CAI6367183.1"/>
    </source>
</evidence>
<keyword evidence="9" id="KW-1185">Reference proteome</keyword>
<reference evidence="8 9" key="1">
    <citation type="submission" date="2023-01" db="EMBL/GenBank/DDBJ databases">
        <authorList>
            <person name="Whitehead M."/>
        </authorList>
    </citation>
    <scope>NUCLEOTIDE SEQUENCE [LARGE SCALE GENOMIC DNA]</scope>
</reference>
<dbReference type="Proteomes" id="UP001160148">
    <property type="component" value="Unassembled WGS sequence"/>
</dbReference>
<gene>
    <name evidence="8" type="ORF">MEUPH1_LOCUS21683</name>
</gene>
<evidence type="ECO:0000256" key="1">
    <source>
        <dbReference type="ARBA" id="ARBA00002809"/>
    </source>
</evidence>